<name>A0A9P5X3C2_9AGAR</name>
<evidence type="ECO:0000259" key="5">
    <source>
        <dbReference type="PROSITE" id="PS50175"/>
    </source>
</evidence>
<dbReference type="PANTHER" id="PTHR24189:SF50">
    <property type="entry name" value="ANKYRIN REPEAT AND SOCS BOX PROTEIN 2"/>
    <property type="match status" value="1"/>
</dbReference>
<keyword evidence="7" id="KW-1185">Reference proteome</keyword>
<dbReference type="OrthoDB" id="9995210at2759"/>
<dbReference type="InterPro" id="IPR050745">
    <property type="entry name" value="Multifunctional_regulatory"/>
</dbReference>
<keyword evidence="1" id="KW-0677">Repeat</keyword>
<dbReference type="PANTHER" id="PTHR24189">
    <property type="entry name" value="MYOTROPHIN"/>
    <property type="match status" value="1"/>
</dbReference>
<evidence type="ECO:0000256" key="3">
    <source>
        <dbReference type="PROSITE-ProRule" id="PRU00023"/>
    </source>
</evidence>
<feature type="domain" description="Peptidase A2" evidence="5">
    <location>
        <begin position="95"/>
        <end position="107"/>
    </location>
</feature>
<dbReference type="Proteomes" id="UP000807342">
    <property type="component" value="Unassembled WGS sequence"/>
</dbReference>
<dbReference type="GO" id="GO:0004190">
    <property type="term" value="F:aspartic-type endopeptidase activity"/>
    <property type="evidence" value="ECO:0007669"/>
    <property type="project" value="InterPro"/>
</dbReference>
<reference evidence="6" key="1">
    <citation type="submission" date="2020-11" db="EMBL/GenBank/DDBJ databases">
        <authorList>
            <consortium name="DOE Joint Genome Institute"/>
            <person name="Ahrendt S."/>
            <person name="Riley R."/>
            <person name="Andreopoulos W."/>
            <person name="Labutti K."/>
            <person name="Pangilinan J."/>
            <person name="Ruiz-Duenas F.J."/>
            <person name="Barrasa J.M."/>
            <person name="Sanchez-Garcia M."/>
            <person name="Camarero S."/>
            <person name="Miyauchi S."/>
            <person name="Serrano A."/>
            <person name="Linde D."/>
            <person name="Babiker R."/>
            <person name="Drula E."/>
            <person name="Ayuso-Fernandez I."/>
            <person name="Pacheco R."/>
            <person name="Padilla G."/>
            <person name="Ferreira P."/>
            <person name="Barriuso J."/>
            <person name="Kellner H."/>
            <person name="Castanera R."/>
            <person name="Alfaro M."/>
            <person name="Ramirez L."/>
            <person name="Pisabarro A.G."/>
            <person name="Kuo A."/>
            <person name="Tritt A."/>
            <person name="Lipzen A."/>
            <person name="He G."/>
            <person name="Yan M."/>
            <person name="Ng V."/>
            <person name="Cullen D."/>
            <person name="Martin F."/>
            <person name="Rosso M.-N."/>
            <person name="Henrissat B."/>
            <person name="Hibbett D."/>
            <person name="Martinez A.T."/>
            <person name="Grigoriev I.V."/>
        </authorList>
    </citation>
    <scope>NUCLEOTIDE SEQUENCE</scope>
    <source>
        <strain evidence="6">MF-IS2</strain>
    </source>
</reference>
<evidence type="ECO:0000256" key="2">
    <source>
        <dbReference type="ARBA" id="ARBA00023043"/>
    </source>
</evidence>
<dbReference type="PROSITE" id="PS50175">
    <property type="entry name" value="ASP_PROT_RETROV"/>
    <property type="match status" value="1"/>
</dbReference>
<evidence type="ECO:0000313" key="6">
    <source>
        <dbReference type="EMBL" id="KAF9443743.1"/>
    </source>
</evidence>
<keyword evidence="2 3" id="KW-0040">ANK repeat</keyword>
<accession>A0A9P5X3C2</accession>
<dbReference type="InterPro" id="IPR036770">
    <property type="entry name" value="Ankyrin_rpt-contain_sf"/>
</dbReference>
<dbReference type="PRINTS" id="PR01415">
    <property type="entry name" value="ANKYRIN"/>
</dbReference>
<dbReference type="PROSITE" id="PS50088">
    <property type="entry name" value="ANK_REPEAT"/>
    <property type="match status" value="2"/>
</dbReference>
<organism evidence="6 7">
    <name type="scientific">Macrolepiota fuliginosa MF-IS2</name>
    <dbReference type="NCBI Taxonomy" id="1400762"/>
    <lineage>
        <taxon>Eukaryota</taxon>
        <taxon>Fungi</taxon>
        <taxon>Dikarya</taxon>
        <taxon>Basidiomycota</taxon>
        <taxon>Agaricomycotina</taxon>
        <taxon>Agaricomycetes</taxon>
        <taxon>Agaricomycetidae</taxon>
        <taxon>Agaricales</taxon>
        <taxon>Agaricineae</taxon>
        <taxon>Agaricaceae</taxon>
        <taxon>Macrolepiota</taxon>
    </lineage>
</organism>
<dbReference type="SMART" id="SM00248">
    <property type="entry name" value="ANK"/>
    <property type="match status" value="3"/>
</dbReference>
<dbReference type="InterPro" id="IPR001995">
    <property type="entry name" value="Peptidase_A2_cat"/>
</dbReference>
<feature type="repeat" description="ANK" evidence="3">
    <location>
        <begin position="38"/>
        <end position="71"/>
    </location>
</feature>
<dbReference type="Pfam" id="PF12796">
    <property type="entry name" value="Ank_2"/>
    <property type="match status" value="1"/>
</dbReference>
<dbReference type="PROSITE" id="PS50297">
    <property type="entry name" value="ANK_REP_REGION"/>
    <property type="match status" value="2"/>
</dbReference>
<dbReference type="SUPFAM" id="SSF48403">
    <property type="entry name" value="Ankyrin repeat"/>
    <property type="match status" value="1"/>
</dbReference>
<dbReference type="Gene3D" id="1.25.40.20">
    <property type="entry name" value="Ankyrin repeat-containing domain"/>
    <property type="match status" value="1"/>
</dbReference>
<dbReference type="GO" id="GO:0006508">
    <property type="term" value="P:proteolysis"/>
    <property type="evidence" value="ECO:0007669"/>
    <property type="project" value="InterPro"/>
</dbReference>
<dbReference type="AlphaFoldDB" id="A0A9P5X3C2"/>
<dbReference type="InterPro" id="IPR002110">
    <property type="entry name" value="Ankyrin_rpt"/>
</dbReference>
<protein>
    <submittedName>
        <fullName evidence="6">Ankyrin</fullName>
    </submittedName>
</protein>
<sequence>MDGATPEERLLAAARDDNEEALLEAIDDDADINCQDGAGNTPLHLAVKHESYEVLEHILSHDNCDVDPANKLTGETPLHYAIKLDLGSDLRRPIIESLLDAGADITIKDKEGDTVLNILPSGDTETLALIRKAQAQGAISQSDIADDDDDDEVDSGSESE</sequence>
<comment type="caution">
    <text evidence="6">The sequence shown here is derived from an EMBL/GenBank/DDBJ whole genome shotgun (WGS) entry which is preliminary data.</text>
</comment>
<evidence type="ECO:0000313" key="7">
    <source>
        <dbReference type="Proteomes" id="UP000807342"/>
    </source>
</evidence>
<dbReference type="EMBL" id="MU151439">
    <property type="protein sequence ID" value="KAF9443743.1"/>
    <property type="molecule type" value="Genomic_DNA"/>
</dbReference>
<evidence type="ECO:0000256" key="1">
    <source>
        <dbReference type="ARBA" id="ARBA00022737"/>
    </source>
</evidence>
<proteinExistence type="predicted"/>
<feature type="region of interest" description="Disordered" evidence="4">
    <location>
        <begin position="136"/>
        <end position="160"/>
    </location>
</feature>
<gene>
    <name evidence="6" type="ORF">P691DRAFT_778697</name>
</gene>
<evidence type="ECO:0000256" key="4">
    <source>
        <dbReference type="SAM" id="MobiDB-lite"/>
    </source>
</evidence>
<feature type="repeat" description="ANK" evidence="3">
    <location>
        <begin position="73"/>
        <end position="110"/>
    </location>
</feature>
<feature type="compositionally biased region" description="Acidic residues" evidence="4">
    <location>
        <begin position="144"/>
        <end position="160"/>
    </location>
</feature>